<sequence>GMVAEEETSKKLYKTNNPPTPHLCVRTPKQTPSSLTTPGSTLKFGAMRKMREDRWAVIAKMDRKKKLKDAEKLFA</sequence>
<accession>A0A485NHG4</accession>
<dbReference type="Proteomes" id="UP000386466">
    <property type="component" value="Unassembled WGS sequence"/>
</dbReference>
<protein>
    <submittedName>
        <fullName evidence="2">Synaptonemal complex protein 1-like</fullName>
    </submittedName>
</protein>
<dbReference type="GO" id="GO:0051026">
    <property type="term" value="P:chiasma assembly"/>
    <property type="evidence" value="ECO:0007669"/>
    <property type="project" value="TreeGrafter"/>
</dbReference>
<name>A0A485NHG4_LYNPA</name>
<keyword evidence="3" id="KW-1185">Reference proteome</keyword>
<dbReference type="GO" id="GO:0000711">
    <property type="term" value="P:meiotic DNA repair synthesis"/>
    <property type="evidence" value="ECO:0007669"/>
    <property type="project" value="TreeGrafter"/>
</dbReference>
<dbReference type="AlphaFoldDB" id="A0A485NHG4"/>
<evidence type="ECO:0000313" key="3">
    <source>
        <dbReference type="Proteomes" id="UP000386466"/>
    </source>
</evidence>
<dbReference type="GO" id="GO:0000802">
    <property type="term" value="C:transverse filament"/>
    <property type="evidence" value="ECO:0007669"/>
    <property type="project" value="TreeGrafter"/>
</dbReference>
<gene>
    <name evidence="2" type="ORF">LYPA_23C004039</name>
</gene>
<dbReference type="PANTHER" id="PTHR46918:SF1">
    <property type="entry name" value="SYNAPTONEMAL COMPLEX PROTEIN 1"/>
    <property type="match status" value="1"/>
</dbReference>
<dbReference type="GO" id="GO:0001673">
    <property type="term" value="C:male germ cell nucleus"/>
    <property type="evidence" value="ECO:0007669"/>
    <property type="project" value="TreeGrafter"/>
</dbReference>
<dbReference type="GO" id="GO:0000801">
    <property type="term" value="C:central element"/>
    <property type="evidence" value="ECO:0007669"/>
    <property type="project" value="TreeGrafter"/>
</dbReference>
<feature type="non-terminal residue" evidence="2">
    <location>
        <position position="1"/>
    </location>
</feature>
<organism evidence="2 3">
    <name type="scientific">Lynx pardinus</name>
    <name type="common">Iberian lynx</name>
    <name type="synonym">Felis pardina</name>
    <dbReference type="NCBI Taxonomy" id="191816"/>
    <lineage>
        <taxon>Eukaryota</taxon>
        <taxon>Metazoa</taxon>
        <taxon>Chordata</taxon>
        <taxon>Craniata</taxon>
        <taxon>Vertebrata</taxon>
        <taxon>Euteleostomi</taxon>
        <taxon>Mammalia</taxon>
        <taxon>Eutheria</taxon>
        <taxon>Laurasiatheria</taxon>
        <taxon>Carnivora</taxon>
        <taxon>Feliformia</taxon>
        <taxon>Felidae</taxon>
        <taxon>Felinae</taxon>
        <taxon>Lynx</taxon>
    </lineage>
</organism>
<dbReference type="GO" id="GO:0051878">
    <property type="term" value="P:lateral element assembly"/>
    <property type="evidence" value="ECO:0007669"/>
    <property type="project" value="TreeGrafter"/>
</dbReference>
<proteinExistence type="predicted"/>
<feature type="region of interest" description="Disordered" evidence="1">
    <location>
        <begin position="1"/>
        <end position="41"/>
    </location>
</feature>
<reference evidence="2 3" key="1">
    <citation type="submission" date="2019-01" db="EMBL/GenBank/DDBJ databases">
        <authorList>
            <person name="Alioto T."/>
            <person name="Alioto T."/>
        </authorList>
    </citation>
    <scope>NUCLEOTIDE SEQUENCE [LARGE SCALE GENOMIC DNA]</scope>
</reference>
<dbReference type="InterPro" id="IPR008827">
    <property type="entry name" value="SYCP1"/>
</dbReference>
<dbReference type="EMBL" id="CAAGRJ010015699">
    <property type="protein sequence ID" value="VFV31498.1"/>
    <property type="molecule type" value="Genomic_DNA"/>
</dbReference>
<dbReference type="GO" id="GO:0003690">
    <property type="term" value="F:double-stranded DNA binding"/>
    <property type="evidence" value="ECO:0007669"/>
    <property type="project" value="TreeGrafter"/>
</dbReference>
<feature type="compositionally biased region" description="Low complexity" evidence="1">
    <location>
        <begin position="31"/>
        <end position="41"/>
    </location>
</feature>
<dbReference type="PANTHER" id="PTHR46918">
    <property type="entry name" value="SYNAPTONEMAL COMPLEX PROTEIN 1"/>
    <property type="match status" value="1"/>
</dbReference>
<evidence type="ECO:0000256" key="1">
    <source>
        <dbReference type="SAM" id="MobiDB-lite"/>
    </source>
</evidence>
<evidence type="ECO:0000313" key="2">
    <source>
        <dbReference type="EMBL" id="VFV31498.1"/>
    </source>
</evidence>